<evidence type="ECO:0000259" key="2">
    <source>
        <dbReference type="Pfam" id="PF01408"/>
    </source>
</evidence>
<dbReference type="OrthoDB" id="446809at2759"/>
<dbReference type="SUPFAM" id="SSF51735">
    <property type="entry name" value="NAD(P)-binding Rossmann-fold domains"/>
    <property type="match status" value="1"/>
</dbReference>
<evidence type="ECO:0000313" key="4">
    <source>
        <dbReference type="Proteomes" id="UP000245946"/>
    </source>
</evidence>
<dbReference type="STRING" id="58919.A0A316YZ05"/>
<proteinExistence type="predicted"/>
<reference evidence="3 4" key="1">
    <citation type="journal article" date="2018" name="Mol. Biol. Evol.">
        <title>Broad Genomic Sampling Reveals a Smut Pathogenic Ancestry of the Fungal Clade Ustilaginomycotina.</title>
        <authorList>
            <person name="Kijpornyongpan T."/>
            <person name="Mondo S.J."/>
            <person name="Barry K."/>
            <person name="Sandor L."/>
            <person name="Lee J."/>
            <person name="Lipzen A."/>
            <person name="Pangilinan J."/>
            <person name="LaButti K."/>
            <person name="Hainaut M."/>
            <person name="Henrissat B."/>
            <person name="Grigoriev I.V."/>
            <person name="Spatafora J.W."/>
            <person name="Aime M.C."/>
        </authorList>
    </citation>
    <scope>NUCLEOTIDE SEQUENCE [LARGE SCALE GENOMIC DNA]</scope>
    <source>
        <strain evidence="3 4">MCA 4186</strain>
    </source>
</reference>
<feature type="domain" description="Gfo/Idh/MocA-like oxidoreductase N-terminal" evidence="2">
    <location>
        <begin position="7"/>
        <end position="128"/>
    </location>
</feature>
<dbReference type="Pfam" id="PF01408">
    <property type="entry name" value="GFO_IDH_MocA"/>
    <property type="match status" value="1"/>
</dbReference>
<evidence type="ECO:0000256" key="1">
    <source>
        <dbReference type="ARBA" id="ARBA00023002"/>
    </source>
</evidence>
<dbReference type="RefSeq" id="XP_025594720.1">
    <property type="nucleotide sequence ID" value="XM_025744519.1"/>
</dbReference>
<organism evidence="3 4">
    <name type="scientific">Tilletiopsis washingtonensis</name>
    <dbReference type="NCBI Taxonomy" id="58919"/>
    <lineage>
        <taxon>Eukaryota</taxon>
        <taxon>Fungi</taxon>
        <taxon>Dikarya</taxon>
        <taxon>Basidiomycota</taxon>
        <taxon>Ustilaginomycotina</taxon>
        <taxon>Exobasidiomycetes</taxon>
        <taxon>Entylomatales</taxon>
        <taxon>Entylomatales incertae sedis</taxon>
        <taxon>Tilletiopsis</taxon>
    </lineage>
</organism>
<keyword evidence="1" id="KW-0560">Oxidoreductase</keyword>
<evidence type="ECO:0000313" key="3">
    <source>
        <dbReference type="EMBL" id="PWN94441.1"/>
    </source>
</evidence>
<dbReference type="GO" id="GO:0016491">
    <property type="term" value="F:oxidoreductase activity"/>
    <property type="evidence" value="ECO:0007669"/>
    <property type="project" value="UniProtKB-KW"/>
</dbReference>
<dbReference type="GO" id="GO:0000166">
    <property type="term" value="F:nucleotide binding"/>
    <property type="evidence" value="ECO:0007669"/>
    <property type="project" value="InterPro"/>
</dbReference>
<sequence length="151" mass="16429">MAPTLPLRIGIIGAGEVTQVIHLPTLLLLSHLFRVTALADVSPSSLSHVAAKFGIPHAFRSAAELCACSDVDVVLIASADEFHAQQACMAARHGKHVFCEKPLALTREDFARVEQARREHGVHVSVGYMRRFAPAFLEFKRLLASSGAIEY</sequence>
<dbReference type="Gene3D" id="3.40.50.720">
    <property type="entry name" value="NAD(P)-binding Rossmann-like Domain"/>
    <property type="match status" value="1"/>
</dbReference>
<feature type="non-terminal residue" evidence="3">
    <location>
        <position position="151"/>
    </location>
</feature>
<name>A0A316YZ05_9BASI</name>
<dbReference type="PANTHER" id="PTHR43818">
    <property type="entry name" value="BCDNA.GH03377"/>
    <property type="match status" value="1"/>
</dbReference>
<dbReference type="EMBL" id="KZ819315">
    <property type="protein sequence ID" value="PWN94441.1"/>
    <property type="molecule type" value="Genomic_DNA"/>
</dbReference>
<dbReference type="InterPro" id="IPR000683">
    <property type="entry name" value="Gfo/Idh/MocA-like_OxRdtase_N"/>
</dbReference>
<dbReference type="Proteomes" id="UP000245946">
    <property type="component" value="Unassembled WGS sequence"/>
</dbReference>
<dbReference type="InterPro" id="IPR036291">
    <property type="entry name" value="NAD(P)-bd_dom_sf"/>
</dbReference>
<keyword evidence="4" id="KW-1185">Reference proteome</keyword>
<dbReference type="InterPro" id="IPR050463">
    <property type="entry name" value="Gfo/Idh/MocA_oxidrdct_glycsds"/>
</dbReference>
<protein>
    <submittedName>
        <fullName evidence="3">NAD(P)-binding protein</fullName>
    </submittedName>
</protein>
<dbReference type="AlphaFoldDB" id="A0A316YZ05"/>
<dbReference type="GeneID" id="37272063"/>
<accession>A0A316YZ05</accession>
<gene>
    <name evidence="3" type="ORF">FA09DRAFT_342028</name>
</gene>
<dbReference type="PANTHER" id="PTHR43818:SF11">
    <property type="entry name" value="BCDNA.GH03377"/>
    <property type="match status" value="1"/>
</dbReference>